<dbReference type="Proteomes" id="UP000728185">
    <property type="component" value="Unassembled WGS sequence"/>
</dbReference>
<dbReference type="PANTHER" id="PTHR12295">
    <property type="entry name" value="FURRY-RELATED"/>
    <property type="match status" value="1"/>
</dbReference>
<proteinExistence type="predicted"/>
<feature type="region of interest" description="Disordered" evidence="1">
    <location>
        <begin position="2133"/>
        <end position="2158"/>
    </location>
</feature>
<feature type="region of interest" description="Disordered" evidence="1">
    <location>
        <begin position="2172"/>
        <end position="2262"/>
    </location>
</feature>
<dbReference type="InterPro" id="IPR025481">
    <property type="entry name" value="Cell_Morphogen_C"/>
</dbReference>
<evidence type="ECO:0000259" key="3">
    <source>
        <dbReference type="Pfam" id="PF14225"/>
    </source>
</evidence>
<evidence type="ECO:0000313" key="4">
    <source>
        <dbReference type="EMBL" id="KAA0185233.1"/>
    </source>
</evidence>
<feature type="chain" id="PRO_5034367814" evidence="2">
    <location>
        <begin position="23"/>
        <end position="2993"/>
    </location>
</feature>
<feature type="signal peptide" evidence="2">
    <location>
        <begin position="1"/>
        <end position="22"/>
    </location>
</feature>
<feature type="region of interest" description="Disordered" evidence="1">
    <location>
        <begin position="537"/>
        <end position="557"/>
    </location>
</feature>
<evidence type="ECO:0000313" key="5">
    <source>
        <dbReference type="Proteomes" id="UP000728185"/>
    </source>
</evidence>
<dbReference type="GO" id="GO:0030427">
    <property type="term" value="C:site of polarized growth"/>
    <property type="evidence" value="ECO:0007669"/>
    <property type="project" value="TreeGrafter"/>
</dbReference>
<protein>
    <submittedName>
        <fullName evidence="4">Protein furry</fullName>
    </submittedName>
</protein>
<feature type="compositionally biased region" description="Polar residues" evidence="1">
    <location>
        <begin position="2371"/>
        <end position="2390"/>
    </location>
</feature>
<feature type="region of interest" description="Disordered" evidence="1">
    <location>
        <begin position="97"/>
        <end position="142"/>
    </location>
</feature>
<dbReference type="EMBL" id="LUCM01010613">
    <property type="protein sequence ID" value="KAA0185233.1"/>
    <property type="molecule type" value="Genomic_DNA"/>
</dbReference>
<feature type="region of interest" description="Disordered" evidence="1">
    <location>
        <begin position="1106"/>
        <end position="1128"/>
    </location>
</feature>
<feature type="compositionally biased region" description="Polar residues" evidence="1">
    <location>
        <begin position="2847"/>
        <end position="2868"/>
    </location>
</feature>
<feature type="compositionally biased region" description="Basic and acidic residues" evidence="1">
    <location>
        <begin position="984"/>
        <end position="1001"/>
    </location>
</feature>
<feature type="region of interest" description="Disordered" evidence="1">
    <location>
        <begin position="1956"/>
        <end position="1987"/>
    </location>
</feature>
<comment type="caution">
    <text evidence="4">The sequence shown here is derived from an EMBL/GenBank/DDBJ whole genome shotgun (WGS) entry which is preliminary data.</text>
</comment>
<dbReference type="GO" id="GO:0000902">
    <property type="term" value="P:cell morphogenesis"/>
    <property type="evidence" value="ECO:0007669"/>
    <property type="project" value="InterPro"/>
</dbReference>
<reference evidence="4" key="1">
    <citation type="submission" date="2019-05" db="EMBL/GenBank/DDBJ databases">
        <title>Annotation for the trematode Fasciolopsis buski.</title>
        <authorList>
            <person name="Choi Y.-J."/>
        </authorList>
    </citation>
    <scope>NUCLEOTIDE SEQUENCE</scope>
    <source>
        <strain evidence="4">HT</strain>
        <tissue evidence="4">Whole worm</tissue>
    </source>
</reference>
<name>A0A8E0RQW5_9TREM</name>
<dbReference type="Pfam" id="PF14225">
    <property type="entry name" value="MOR2-PAG1_C"/>
    <property type="match status" value="2"/>
</dbReference>
<gene>
    <name evidence="4" type="ORF">FBUS_07255</name>
</gene>
<organism evidence="4 5">
    <name type="scientific">Fasciolopsis buskii</name>
    <dbReference type="NCBI Taxonomy" id="27845"/>
    <lineage>
        <taxon>Eukaryota</taxon>
        <taxon>Metazoa</taxon>
        <taxon>Spiralia</taxon>
        <taxon>Lophotrochozoa</taxon>
        <taxon>Platyhelminthes</taxon>
        <taxon>Trematoda</taxon>
        <taxon>Digenea</taxon>
        <taxon>Plagiorchiida</taxon>
        <taxon>Echinostomata</taxon>
        <taxon>Echinostomatoidea</taxon>
        <taxon>Fasciolidae</taxon>
        <taxon>Fasciolopsis</taxon>
    </lineage>
</organism>
<dbReference type="InterPro" id="IPR039867">
    <property type="entry name" value="Furry/Tao3/Mor2"/>
</dbReference>
<evidence type="ECO:0000256" key="2">
    <source>
        <dbReference type="SAM" id="SignalP"/>
    </source>
</evidence>
<feature type="region of interest" description="Disordered" evidence="1">
    <location>
        <begin position="977"/>
        <end position="1021"/>
    </location>
</feature>
<feature type="region of interest" description="Disordered" evidence="1">
    <location>
        <begin position="2847"/>
        <end position="2870"/>
    </location>
</feature>
<feature type="compositionally biased region" description="Polar residues" evidence="1">
    <location>
        <begin position="1444"/>
        <end position="1457"/>
    </location>
</feature>
<feature type="region of interest" description="Disordered" evidence="1">
    <location>
        <begin position="2337"/>
        <end position="2390"/>
    </location>
</feature>
<feature type="compositionally biased region" description="Polar residues" evidence="1">
    <location>
        <begin position="1008"/>
        <end position="1021"/>
    </location>
</feature>
<dbReference type="PANTHER" id="PTHR12295:SF30">
    <property type="entry name" value="PROTEIN FURRY"/>
    <property type="match status" value="1"/>
</dbReference>
<feature type="compositionally biased region" description="Acidic residues" evidence="1">
    <location>
        <begin position="126"/>
        <end position="140"/>
    </location>
</feature>
<dbReference type="OrthoDB" id="6287725at2759"/>
<keyword evidence="2" id="KW-0732">Signal</keyword>
<sequence length="2993" mass="327962">MGTARNLFNVPLLRLLLPWILNIELVDLIGDPDDITDENHKTARYPGSFGFGVKEDSNENRNTFYLKKSIPQRSTVYRPGRFVRHVCGQCHPDQSETVLADRDEDDEGDEGCLMSSGIRTTSDLDHSDEEEDDEIEDEDNAFLPNHFIPRRDYRPEEKLSPKGVVHHWCACSRLGNVALDSDAVNSDADNELDFSSDALGSRYRCPKAGTVPLVGPRGEADLRHGVRPRWMTDSVRKPHENSLRGTCDADFWFTVPPTLRTNGWGSKKATELVLNNLFYLTLHLAECPSATDYLKQLWITLVRYRPSNLRVILRYLIVITSVAPATLLSHAKRLVTYVAAEHPESVLEELVVELQTIDGIGLTVERTTKLPFFRVTTSASRARDATETSNEKTATLVKSTLLPDDSHSSVTCQLVETDPSSNSIQAVLKAVQQESAQSIDPELATLDLVASENARTLKPERKFGRNRASALPFFHSKRHVIDEVGDGLNRLTKRRPKSATSHPSSRLEAKTCQPGKFADIAVTPTSCATSTAVDEPLNIDQSGDRTRGGSVPNEVPSIQQMVPDTEGDVELDVDSYYTNVDDTRRNLRHLDEFSPEDKYATLRAKDFARLLSSSIENKNPVSCAGGASEPEILAEERDPRLSIRRGTLPSTEDSRERYYQGEAVRCTVCHVPGKSDTCISDPLGREPIRSHLPRRFKVKARSQLRGHTRTPLHAVSLPPNIASLAPIPLPLPSGVPSLPSLWLISMCGRTSASSGSSQRSTAKQVAGKTLFNSRVTPTMDPIPIGKAYSQPLSMPTDGGYQAPLGTWLSEPLVIGGSVVFTGSWPVAGARSPLVLLLAGGLTQCTSVHLDWAAHLPFLLLCVLLGMDHCRALVQEECKQLLVSLLNLACPEQDALRLLRLELEATFLATAYPSSSSTSARRPNYRLTLDGGPYRERFNVFAKLLPTVPMCGIPSPPPPLLKPAPVIASNKLSLDNYSSQIVPPKKPERRFVSPTRVNREPSRTLLPATDTSSPPQVAMSSSQTGAVQSSLYGAQLSGSTFSLISTATLIPGREDYTQVETRHPLDDLNERSDDFPQNIPPKNLSGPHHSPDITAGNFTRSYALRTKSGSAPKSNRIPHKVMTDPGAKPAMERKALVDSKPLLDAIDELRELLLLSSGQALWTWEDFNLQRFQYLTVQNLMRSFYGTAWHNKSVNDNLIPRNDHCLPELTDQSTSSTPRVLVEDLVRIVARVLALSYSDCSEDAENCLLCHHGPPHSHSTRHHRSGTDHRSLSASTNHCMVARLSQCALNMGLSCPNRHYASRSLQIFRVLGAHLDSKTLSKLVARLGETIADSNEELQGYVAELFLTAEGAIQHLRTKSDCLTEVAVIPPQTSYPRTAPTSPNCIGRGINADSNHAALVIVSDRRRQQQRHSTSAGLTTNSWARPIGDLSPRLPSRLLDDVGSAKTSGDTIHPSNSTPEEERPLKRNSVCRLSVDEQMDLVCGIFWTAVFLLESNFEHEYLAGVRLLSHLVPSVIGATGPGQTRAAQNNCPSLGVRAEKMLNQMHFNPPFPGLLSLAIKGCSSAQLVDPACRLLVSLIPFLSSPLVVPPGRHYQQFAQLSYPITLLTLMPLLLTAWDEDPATLSTTFPEPTLSDLQQQPSVLQGGFLGRDVCCLTNAIVTPRALGSWTMVGATPRSASANASTAVSSSQTPALRLARADSIGTGMSNAFGAVGSGWNLSNCGSSNFSASILPTALRPRNPVCIQAADALAQAALQLDATHLNNLALILRLYANGAFSKDVDQWAKCVICYLLEGYAQYTSHLLRHLTTLITTGPTCFQMPLLKLACLLLEQVDLTNADLVCTLQHFIITVTGQFLGTVCWPEITRILQVVVSRSAVLTAVSPPSAYTLAGLDPSGSGRVLDLTAAAAAVAVPLPESEPPRLELAGPVVDCQFNMLAEAPLLAPRFAFANTSGVNGGRATRGGLSDQEQPETPVDSLTTGPFIRRGEPSKIMDSDLGELFASAASSWNKPGACQARVRERLYRLIGCYGIPEEHRISVPRSPSVIFSQSTETLDPQLSVHSSSETTSMIDVSNSALLPWIDLSCEDEPRRPWGVRGQSITCHTDFTEDNIIEQVTDLLPSMRIPLEQSTIRATVSPPKTARKRKTHTHPRAVAVGVPTDAPNIVSESTLEWKQSEFGCSEPGKRLADSVQSRSLADQTMLQFTPIHHRHRDPEEPDTEEDEDDDDDEEEENSKTNLVRYPIGFSRNAPRETADGFGETTTNAPLSSMSVSLYDPISPMHAGRRGRTSSGTNLLIDQMCLSPQNPPVVDATSELCTKTPVKKLMSDALACSESSVVNDPTELASRDNTSVESPTAFMGGRFARPDASHMPSDQFRSSSQDTDPNRSLSPSCSSPVFKYSRIVKRPDTLIPTQANLNTSSISLQQRTPFMRAKVQTFAKYGKLPARFASPSPAVSCIEINYQLSVHRSLSTSNLFSVQNRRKFEVTGSPESVKATVISIPPVSSSSGRLQSPVLKFHKNFTNKRQSLSAEDLPWLIKQPKVSFLIPTSRMEVTDPDVFVIQKEPICVRKSLALSSSQSFTGKDSGAFLHSSQTDSLSESKPPRSPLSLTRLELTRSSNSLPEPIGSKSQLAATTQRSPASITPVVYHKLMTRTSLFSSVTYPWTERVAIERTWMTKLKKIVSDELVDQVTPLLSDLSTVFTALAVRSQNGVRASLNVSGFSWDEASETSRLISVSELLTTTVRPPYLFYPVKSNELTEREKSTIQLGMDMLSESYEETDNAINQLAKLAFERDGIAVQRGCINLLFKLVSFLQTTHVVAEQLYRACPPERVARRLSERLQNALDQLASSMSQYNSGRTSSQNDSADTSQCSPYPARQTEFTSHLIDRMNTLLRNLSELTETGDPEPPPKQLAAQFFELIDLYHSQFAPDSGRLLTVDCVLGVFSLYVSEYFAHVAHRDPDPAVVYLVLPSVGLGRTGSPNPLDQCHYLKHQLGTLG</sequence>
<accession>A0A8E0RQW5</accession>
<feature type="domain" description="Cell morphogenesis protein C-terminal" evidence="3">
    <location>
        <begin position="1484"/>
        <end position="1619"/>
    </location>
</feature>
<feature type="compositionally biased region" description="Polar residues" evidence="1">
    <location>
        <begin position="2187"/>
        <end position="2200"/>
    </location>
</feature>
<feature type="compositionally biased region" description="Acidic residues" evidence="1">
    <location>
        <begin position="2212"/>
        <end position="2229"/>
    </location>
</feature>
<feature type="compositionally biased region" description="Basic residues" evidence="1">
    <location>
        <begin position="2138"/>
        <end position="2148"/>
    </location>
</feature>
<dbReference type="GO" id="GO:0031175">
    <property type="term" value="P:neuron projection development"/>
    <property type="evidence" value="ECO:0007669"/>
    <property type="project" value="TreeGrafter"/>
</dbReference>
<feature type="domain" description="Cell morphogenesis protein C-terminal" evidence="3">
    <location>
        <begin position="1738"/>
        <end position="1874"/>
    </location>
</feature>
<evidence type="ECO:0000256" key="1">
    <source>
        <dbReference type="SAM" id="MobiDB-lite"/>
    </source>
</evidence>
<dbReference type="GO" id="GO:0005938">
    <property type="term" value="C:cell cortex"/>
    <property type="evidence" value="ECO:0007669"/>
    <property type="project" value="TreeGrafter"/>
</dbReference>
<feature type="region of interest" description="Disordered" evidence="1">
    <location>
        <begin position="1437"/>
        <end position="1463"/>
    </location>
</feature>
<keyword evidence="5" id="KW-1185">Reference proteome</keyword>